<evidence type="ECO:0000313" key="5">
    <source>
        <dbReference type="EMBL" id="KAL2067764.1"/>
    </source>
</evidence>
<protein>
    <recommendedName>
        <fullName evidence="4">O-methyltransferase C-terminal domain-containing protein</fullName>
    </recommendedName>
</protein>
<evidence type="ECO:0000256" key="3">
    <source>
        <dbReference type="ARBA" id="ARBA00022691"/>
    </source>
</evidence>
<name>A0ABR4CCU0_9HELO</name>
<dbReference type="InterPro" id="IPR016461">
    <property type="entry name" value="COMT-like"/>
</dbReference>
<sequence length="394" mass="44106">MDSAAHLLASLEKIGESSFTNEEERLRVRDALFTALRKVQSPWDIVWEYIWVSGATNASVTTLIDAGVFKKWAENGGGSMTCTKLAELTGADEQLIKRLMRQISGQHLITEIAEDTFAPTTWSLAMGTSATLPNIYGEYLHGVNIPIFASLPYFLKDTGFKNPTDLKAGNWQYKKSSPNNFFQDLAVNPGIARDFHCAMECHSKYNLTSWTEVYPTEKIIEAAKEKPDRPLVVDIGGSKGYDLEKFRLCHPDIGNGSLVLQDLPDVVQDLNLHPSINIQAHNFFDPQPVIGARVYYMHNVLHDWPDETAISILRNVVCGLEKGYSRLLVHESLIQRVNPEARVTVSDIAMMACLAAKERTEVEWCQMLEGVGLRIVKIWRPVKSVESVIEAELA</sequence>
<dbReference type="InterPro" id="IPR036388">
    <property type="entry name" value="WH-like_DNA-bd_sf"/>
</dbReference>
<dbReference type="SUPFAM" id="SSF46785">
    <property type="entry name" value="Winged helix' DNA-binding domain"/>
    <property type="match status" value="1"/>
</dbReference>
<gene>
    <name evidence="5" type="ORF">VTL71DRAFT_15860</name>
</gene>
<dbReference type="PROSITE" id="PS51683">
    <property type="entry name" value="SAM_OMT_II"/>
    <property type="match status" value="1"/>
</dbReference>
<keyword evidence="3" id="KW-0949">S-adenosyl-L-methionine</keyword>
<dbReference type="InterPro" id="IPR001077">
    <property type="entry name" value="COMT_C"/>
</dbReference>
<organism evidence="5 6">
    <name type="scientific">Oculimacula yallundae</name>
    <dbReference type="NCBI Taxonomy" id="86028"/>
    <lineage>
        <taxon>Eukaryota</taxon>
        <taxon>Fungi</taxon>
        <taxon>Dikarya</taxon>
        <taxon>Ascomycota</taxon>
        <taxon>Pezizomycotina</taxon>
        <taxon>Leotiomycetes</taxon>
        <taxon>Helotiales</taxon>
        <taxon>Ploettnerulaceae</taxon>
        <taxon>Oculimacula</taxon>
    </lineage>
</organism>
<proteinExistence type="predicted"/>
<comment type="caution">
    <text evidence="5">The sequence shown here is derived from an EMBL/GenBank/DDBJ whole genome shotgun (WGS) entry which is preliminary data.</text>
</comment>
<evidence type="ECO:0000256" key="1">
    <source>
        <dbReference type="ARBA" id="ARBA00022603"/>
    </source>
</evidence>
<dbReference type="PANTHER" id="PTHR43712:SF17">
    <property type="entry name" value="O-METHYLTRANSFERASE"/>
    <property type="match status" value="1"/>
</dbReference>
<dbReference type="InterPro" id="IPR029063">
    <property type="entry name" value="SAM-dependent_MTases_sf"/>
</dbReference>
<keyword evidence="2" id="KW-0808">Transferase</keyword>
<dbReference type="Proteomes" id="UP001595075">
    <property type="component" value="Unassembled WGS sequence"/>
</dbReference>
<dbReference type="SUPFAM" id="SSF53335">
    <property type="entry name" value="S-adenosyl-L-methionine-dependent methyltransferases"/>
    <property type="match status" value="1"/>
</dbReference>
<evidence type="ECO:0000313" key="6">
    <source>
        <dbReference type="Proteomes" id="UP001595075"/>
    </source>
</evidence>
<dbReference type="Gene3D" id="1.10.10.10">
    <property type="entry name" value="Winged helix-like DNA-binding domain superfamily/Winged helix DNA-binding domain"/>
    <property type="match status" value="1"/>
</dbReference>
<keyword evidence="6" id="KW-1185">Reference proteome</keyword>
<dbReference type="Pfam" id="PF00891">
    <property type="entry name" value="Methyltransf_2"/>
    <property type="match status" value="1"/>
</dbReference>
<evidence type="ECO:0000256" key="2">
    <source>
        <dbReference type="ARBA" id="ARBA00022679"/>
    </source>
</evidence>
<reference evidence="5 6" key="1">
    <citation type="journal article" date="2024" name="Commun. Biol.">
        <title>Comparative genomic analysis of thermophilic fungi reveals convergent evolutionary adaptations and gene losses.</title>
        <authorList>
            <person name="Steindorff A.S."/>
            <person name="Aguilar-Pontes M.V."/>
            <person name="Robinson A.J."/>
            <person name="Andreopoulos B."/>
            <person name="LaButti K."/>
            <person name="Kuo A."/>
            <person name="Mondo S."/>
            <person name="Riley R."/>
            <person name="Otillar R."/>
            <person name="Haridas S."/>
            <person name="Lipzen A."/>
            <person name="Grimwood J."/>
            <person name="Schmutz J."/>
            <person name="Clum A."/>
            <person name="Reid I.D."/>
            <person name="Moisan M.C."/>
            <person name="Butler G."/>
            <person name="Nguyen T.T.M."/>
            <person name="Dewar K."/>
            <person name="Conant G."/>
            <person name="Drula E."/>
            <person name="Henrissat B."/>
            <person name="Hansel C."/>
            <person name="Singer S."/>
            <person name="Hutchinson M.I."/>
            <person name="de Vries R.P."/>
            <person name="Natvig D.O."/>
            <person name="Powell A.J."/>
            <person name="Tsang A."/>
            <person name="Grigoriev I.V."/>
        </authorList>
    </citation>
    <scope>NUCLEOTIDE SEQUENCE [LARGE SCALE GENOMIC DNA]</scope>
    <source>
        <strain evidence="5 6">CBS 494.80</strain>
    </source>
</reference>
<dbReference type="InterPro" id="IPR036390">
    <property type="entry name" value="WH_DNA-bd_sf"/>
</dbReference>
<accession>A0ABR4CCU0</accession>
<feature type="domain" description="O-methyltransferase C-terminal" evidence="4">
    <location>
        <begin position="229"/>
        <end position="373"/>
    </location>
</feature>
<evidence type="ECO:0000259" key="4">
    <source>
        <dbReference type="Pfam" id="PF00891"/>
    </source>
</evidence>
<keyword evidence="1" id="KW-0489">Methyltransferase</keyword>
<dbReference type="PANTHER" id="PTHR43712">
    <property type="entry name" value="PUTATIVE (AFU_ORTHOLOGUE AFUA_4G14580)-RELATED"/>
    <property type="match status" value="1"/>
</dbReference>
<dbReference type="Gene3D" id="3.40.50.150">
    <property type="entry name" value="Vaccinia Virus protein VP39"/>
    <property type="match status" value="1"/>
</dbReference>
<dbReference type="EMBL" id="JAZHXI010000009">
    <property type="protein sequence ID" value="KAL2067764.1"/>
    <property type="molecule type" value="Genomic_DNA"/>
</dbReference>